<dbReference type="Pfam" id="PF13041">
    <property type="entry name" value="PPR_2"/>
    <property type="match status" value="1"/>
</dbReference>
<dbReference type="PROSITE" id="PS51625">
    <property type="entry name" value="SAM_MT_TRMB"/>
    <property type="match status" value="1"/>
</dbReference>
<dbReference type="GO" id="GO:0008176">
    <property type="term" value="F:tRNA (guanine(46)-N7)-methyltransferase activity"/>
    <property type="evidence" value="ECO:0007669"/>
    <property type="project" value="UniProtKB-EC"/>
</dbReference>
<keyword evidence="6" id="KW-0819">tRNA processing</keyword>
<dbReference type="Pfam" id="PF01535">
    <property type="entry name" value="PPR"/>
    <property type="match status" value="1"/>
</dbReference>
<keyword evidence="5" id="KW-0949">S-adenosyl-L-methionine</keyword>
<dbReference type="Gene3D" id="3.40.50.150">
    <property type="entry name" value="Vaccinia Virus protein VP39"/>
    <property type="match status" value="1"/>
</dbReference>
<dbReference type="OMA" id="YSAGERC"/>
<dbReference type="InterPro" id="IPR003358">
    <property type="entry name" value="tRNA_(Gua-N-7)_MeTrfase_Trmb"/>
</dbReference>
<dbReference type="PaxDb" id="55529-EKX33941"/>
<dbReference type="SUPFAM" id="SSF53335">
    <property type="entry name" value="S-adenosyl-L-methionine-dependent methyltransferases"/>
    <property type="match status" value="1"/>
</dbReference>
<keyword evidence="11" id="KW-1185">Reference proteome</keyword>
<dbReference type="InterPro" id="IPR002885">
    <property type="entry name" value="PPR_rpt"/>
</dbReference>
<evidence type="ECO:0000256" key="3">
    <source>
        <dbReference type="ARBA" id="ARBA00022603"/>
    </source>
</evidence>
<evidence type="ECO:0000256" key="5">
    <source>
        <dbReference type="ARBA" id="ARBA00022691"/>
    </source>
</evidence>
<reference evidence="10" key="3">
    <citation type="submission" date="2015-06" db="UniProtKB">
        <authorList>
            <consortium name="EnsemblProtists"/>
        </authorList>
    </citation>
    <scope>IDENTIFICATION</scope>
</reference>
<evidence type="ECO:0000256" key="6">
    <source>
        <dbReference type="ARBA" id="ARBA00022694"/>
    </source>
</evidence>
<evidence type="ECO:0000313" key="10">
    <source>
        <dbReference type="EnsemblProtists" id="EKX33941"/>
    </source>
</evidence>
<keyword evidence="3" id="KW-0489">Methyltransferase</keyword>
<dbReference type="GeneID" id="17290678"/>
<keyword evidence="7" id="KW-0677">Repeat</keyword>
<sequence>MSASWGAWSAIRTAVLPSLRSRPPFRSLSGGMSFSQELEHAMKRKNVKYFNWLIAKYAEAAAVHRCNRLLQAMAEVQVKPNEHSWGGLINGYMRMGDVEGGLRKVREYLTGGGELNTVLGTSIIKGLVGAGRMEEATRFLEEMKAMRVPPNDRTLKTLLRGCLRWGRGGEAESIYEEMRAQGMQDQVSDALMIRIRCQDGRLEEALSQLRGLTGPAPLSRLAVGHMLLMEGRDGEALEQAARAMEEIGGAGAAAVDEISKLKIKTDAEFIQRIVEERKQGRRDEQSLRPSMQDLFLSSSSNVDKGNLKTGLSKLLRAVGPDKPLHVELCAGSGEWVLDRAGVEDANWVAVEYRYDRAHEILTRRSLLGLNNLVVLNLDAALVCSDLLRPASVRSMFLRFPEPMGAGSVFFSPSFLRAVHKNLEPNGTFNIVTDDRQGFADMLLLLLLLLLLPSDLRDSYLKVVKSCPQLFKARSTARREGAKKGEGAVSYFDQLWRSRGFQERYFIELGKVPRNV</sequence>
<protein>
    <recommendedName>
        <fullName evidence="2">tRNA (guanine(46)-N(7))-methyltransferase</fullName>
        <ecNumber evidence="2">2.1.1.33</ecNumber>
    </recommendedName>
</protein>
<reference evidence="9 11" key="1">
    <citation type="journal article" date="2012" name="Nature">
        <title>Algal genomes reveal evolutionary mosaicism and the fate of nucleomorphs.</title>
        <authorList>
            <consortium name="DOE Joint Genome Institute"/>
            <person name="Curtis B.A."/>
            <person name="Tanifuji G."/>
            <person name="Burki F."/>
            <person name="Gruber A."/>
            <person name="Irimia M."/>
            <person name="Maruyama S."/>
            <person name="Arias M.C."/>
            <person name="Ball S.G."/>
            <person name="Gile G.H."/>
            <person name="Hirakawa Y."/>
            <person name="Hopkins J.F."/>
            <person name="Kuo A."/>
            <person name="Rensing S.A."/>
            <person name="Schmutz J."/>
            <person name="Symeonidi A."/>
            <person name="Elias M."/>
            <person name="Eveleigh R.J."/>
            <person name="Herman E.K."/>
            <person name="Klute M.J."/>
            <person name="Nakayama T."/>
            <person name="Obornik M."/>
            <person name="Reyes-Prieto A."/>
            <person name="Armbrust E.V."/>
            <person name="Aves S.J."/>
            <person name="Beiko R.G."/>
            <person name="Coutinho P."/>
            <person name="Dacks J.B."/>
            <person name="Durnford D.G."/>
            <person name="Fast N.M."/>
            <person name="Green B.R."/>
            <person name="Grisdale C.J."/>
            <person name="Hempel F."/>
            <person name="Henrissat B."/>
            <person name="Hoppner M.P."/>
            <person name="Ishida K."/>
            <person name="Kim E."/>
            <person name="Koreny L."/>
            <person name="Kroth P.G."/>
            <person name="Liu Y."/>
            <person name="Malik S.B."/>
            <person name="Maier U.G."/>
            <person name="McRose D."/>
            <person name="Mock T."/>
            <person name="Neilson J.A."/>
            <person name="Onodera N.T."/>
            <person name="Poole A.M."/>
            <person name="Pritham E.J."/>
            <person name="Richards T.A."/>
            <person name="Rocap G."/>
            <person name="Roy S.W."/>
            <person name="Sarai C."/>
            <person name="Schaack S."/>
            <person name="Shirato S."/>
            <person name="Slamovits C.H."/>
            <person name="Spencer D.F."/>
            <person name="Suzuki S."/>
            <person name="Worden A.Z."/>
            <person name="Zauner S."/>
            <person name="Barry K."/>
            <person name="Bell C."/>
            <person name="Bharti A.K."/>
            <person name="Crow J.A."/>
            <person name="Grimwood J."/>
            <person name="Kramer R."/>
            <person name="Lindquist E."/>
            <person name="Lucas S."/>
            <person name="Salamov A."/>
            <person name="McFadden G.I."/>
            <person name="Lane C.E."/>
            <person name="Keeling P.J."/>
            <person name="Gray M.W."/>
            <person name="Grigoriev I.V."/>
            <person name="Archibald J.M."/>
        </authorList>
    </citation>
    <scope>NUCLEOTIDE SEQUENCE</scope>
    <source>
        <strain evidence="9 11">CCMP2712</strain>
    </source>
</reference>
<proteinExistence type="predicted"/>
<evidence type="ECO:0000256" key="4">
    <source>
        <dbReference type="ARBA" id="ARBA00022679"/>
    </source>
</evidence>
<gene>
    <name evidence="9" type="ORF">GUITHDRAFT_166337</name>
</gene>
<dbReference type="RefSeq" id="XP_005820921.1">
    <property type="nucleotide sequence ID" value="XM_005820864.1"/>
</dbReference>
<evidence type="ECO:0000256" key="7">
    <source>
        <dbReference type="ARBA" id="ARBA00022737"/>
    </source>
</evidence>
<dbReference type="GO" id="GO:0009507">
    <property type="term" value="C:chloroplast"/>
    <property type="evidence" value="ECO:0007669"/>
    <property type="project" value="TreeGrafter"/>
</dbReference>
<dbReference type="AlphaFoldDB" id="L1ICG6"/>
<dbReference type="InterPro" id="IPR029063">
    <property type="entry name" value="SAM-dependent_MTases_sf"/>
</dbReference>
<dbReference type="EMBL" id="JH993124">
    <property type="protein sequence ID" value="EKX33941.1"/>
    <property type="molecule type" value="Genomic_DNA"/>
</dbReference>
<evidence type="ECO:0000256" key="2">
    <source>
        <dbReference type="ARBA" id="ARBA00011977"/>
    </source>
</evidence>
<name>L1ICG6_GUITC</name>
<evidence type="ECO:0000313" key="9">
    <source>
        <dbReference type="EMBL" id="EKX33941.1"/>
    </source>
</evidence>
<dbReference type="GO" id="GO:0031930">
    <property type="term" value="P:mitochondria-nucleus signaling pathway"/>
    <property type="evidence" value="ECO:0007669"/>
    <property type="project" value="TreeGrafter"/>
</dbReference>
<dbReference type="HOGENOM" id="CLU_516261_0_0_1"/>
<comment type="catalytic activity">
    <reaction evidence="1">
        <text>guanosine(46) in tRNA + S-adenosyl-L-methionine = N(7)-methylguanosine(46) in tRNA + S-adenosyl-L-homocysteine</text>
        <dbReference type="Rhea" id="RHEA:42708"/>
        <dbReference type="Rhea" id="RHEA-COMP:10188"/>
        <dbReference type="Rhea" id="RHEA-COMP:10189"/>
        <dbReference type="ChEBI" id="CHEBI:57856"/>
        <dbReference type="ChEBI" id="CHEBI:59789"/>
        <dbReference type="ChEBI" id="CHEBI:74269"/>
        <dbReference type="ChEBI" id="CHEBI:74480"/>
        <dbReference type="EC" id="2.1.1.33"/>
    </reaction>
</comment>
<organism evidence="9">
    <name type="scientific">Guillardia theta (strain CCMP2712)</name>
    <name type="common">Cryptophyte</name>
    <dbReference type="NCBI Taxonomy" id="905079"/>
    <lineage>
        <taxon>Eukaryota</taxon>
        <taxon>Cryptophyceae</taxon>
        <taxon>Pyrenomonadales</taxon>
        <taxon>Geminigeraceae</taxon>
        <taxon>Guillardia</taxon>
    </lineage>
</organism>
<dbReference type="KEGG" id="gtt:GUITHDRAFT_166337"/>
<accession>L1ICG6</accession>
<dbReference type="PANTHER" id="PTHR47936">
    <property type="entry name" value="PPR_LONG DOMAIN-CONTAINING PROTEIN"/>
    <property type="match status" value="1"/>
</dbReference>
<dbReference type="Pfam" id="PF02390">
    <property type="entry name" value="Methyltransf_4"/>
    <property type="match status" value="1"/>
</dbReference>
<dbReference type="Gene3D" id="1.25.40.10">
    <property type="entry name" value="Tetratricopeptide repeat domain"/>
    <property type="match status" value="1"/>
</dbReference>
<dbReference type="OrthoDB" id="42736at2759"/>
<evidence type="ECO:0000256" key="8">
    <source>
        <dbReference type="PROSITE-ProRule" id="PRU00708"/>
    </source>
</evidence>
<keyword evidence="4" id="KW-0808">Transferase</keyword>
<dbReference type="EC" id="2.1.1.33" evidence="2"/>
<dbReference type="EnsemblProtists" id="EKX33941">
    <property type="protein sequence ID" value="EKX33941"/>
    <property type="gene ID" value="GUITHDRAFT_166337"/>
</dbReference>
<dbReference type="NCBIfam" id="TIGR00756">
    <property type="entry name" value="PPR"/>
    <property type="match status" value="2"/>
</dbReference>
<dbReference type="Proteomes" id="UP000011087">
    <property type="component" value="Unassembled WGS sequence"/>
</dbReference>
<dbReference type="eggNOG" id="KOG4197">
    <property type="taxonomic scope" value="Eukaryota"/>
</dbReference>
<dbReference type="PROSITE" id="PS51375">
    <property type="entry name" value="PPR"/>
    <property type="match status" value="2"/>
</dbReference>
<evidence type="ECO:0000256" key="1">
    <source>
        <dbReference type="ARBA" id="ARBA00000142"/>
    </source>
</evidence>
<dbReference type="PANTHER" id="PTHR47936:SF1">
    <property type="entry name" value="PENTATRICOPEPTIDE REPEAT-CONTAINING PROTEIN GUN1, CHLOROPLASTIC"/>
    <property type="match status" value="1"/>
</dbReference>
<evidence type="ECO:0000313" key="11">
    <source>
        <dbReference type="Proteomes" id="UP000011087"/>
    </source>
</evidence>
<feature type="repeat" description="PPR" evidence="8">
    <location>
        <begin position="151"/>
        <end position="185"/>
    </location>
</feature>
<dbReference type="InterPro" id="IPR011990">
    <property type="entry name" value="TPR-like_helical_dom_sf"/>
</dbReference>
<feature type="repeat" description="PPR" evidence="8">
    <location>
        <begin position="116"/>
        <end position="150"/>
    </location>
</feature>
<dbReference type="STRING" id="905079.L1ICG6"/>
<reference evidence="11" key="2">
    <citation type="submission" date="2012-11" db="EMBL/GenBank/DDBJ databases">
        <authorList>
            <person name="Kuo A."/>
            <person name="Curtis B.A."/>
            <person name="Tanifuji G."/>
            <person name="Burki F."/>
            <person name="Gruber A."/>
            <person name="Irimia M."/>
            <person name="Maruyama S."/>
            <person name="Arias M.C."/>
            <person name="Ball S.G."/>
            <person name="Gile G.H."/>
            <person name="Hirakawa Y."/>
            <person name="Hopkins J.F."/>
            <person name="Rensing S.A."/>
            <person name="Schmutz J."/>
            <person name="Symeonidi A."/>
            <person name="Elias M."/>
            <person name="Eveleigh R.J."/>
            <person name="Herman E.K."/>
            <person name="Klute M.J."/>
            <person name="Nakayama T."/>
            <person name="Obornik M."/>
            <person name="Reyes-Prieto A."/>
            <person name="Armbrust E.V."/>
            <person name="Aves S.J."/>
            <person name="Beiko R.G."/>
            <person name="Coutinho P."/>
            <person name="Dacks J.B."/>
            <person name="Durnford D.G."/>
            <person name="Fast N.M."/>
            <person name="Green B.R."/>
            <person name="Grisdale C."/>
            <person name="Hempe F."/>
            <person name="Henrissat B."/>
            <person name="Hoppner M.P."/>
            <person name="Ishida K.-I."/>
            <person name="Kim E."/>
            <person name="Koreny L."/>
            <person name="Kroth P.G."/>
            <person name="Liu Y."/>
            <person name="Malik S.-B."/>
            <person name="Maier U.G."/>
            <person name="McRose D."/>
            <person name="Mock T."/>
            <person name="Neilson J.A."/>
            <person name="Onodera N.T."/>
            <person name="Poole A.M."/>
            <person name="Pritham E.J."/>
            <person name="Richards T.A."/>
            <person name="Rocap G."/>
            <person name="Roy S.W."/>
            <person name="Sarai C."/>
            <person name="Schaack S."/>
            <person name="Shirato S."/>
            <person name="Slamovits C.H."/>
            <person name="Spencer D.F."/>
            <person name="Suzuki S."/>
            <person name="Worden A.Z."/>
            <person name="Zauner S."/>
            <person name="Barry K."/>
            <person name="Bell C."/>
            <person name="Bharti A.K."/>
            <person name="Crow J.A."/>
            <person name="Grimwood J."/>
            <person name="Kramer R."/>
            <person name="Lindquist E."/>
            <person name="Lucas S."/>
            <person name="Salamov A."/>
            <person name="McFadden G.I."/>
            <person name="Lane C.E."/>
            <person name="Keeling P.J."/>
            <person name="Gray M.W."/>
            <person name="Grigoriev I.V."/>
            <person name="Archibald J.M."/>
        </authorList>
    </citation>
    <scope>NUCLEOTIDE SEQUENCE</scope>
    <source>
        <strain evidence="11">CCMP2712</strain>
    </source>
</reference>